<evidence type="ECO:0000256" key="2">
    <source>
        <dbReference type="ARBA" id="ARBA00022723"/>
    </source>
</evidence>
<gene>
    <name evidence="6" type="ORF">D1Y85_11940</name>
</gene>
<keyword evidence="7" id="KW-1185">Reference proteome</keyword>
<organism evidence="6 7">
    <name type="scientific">Paraburkholderia dinghuensis</name>
    <dbReference type="NCBI Taxonomy" id="2305225"/>
    <lineage>
        <taxon>Bacteria</taxon>
        <taxon>Pseudomonadati</taxon>
        <taxon>Pseudomonadota</taxon>
        <taxon>Betaproteobacteria</taxon>
        <taxon>Burkholderiales</taxon>
        <taxon>Burkholderiaceae</taxon>
        <taxon>Paraburkholderia</taxon>
    </lineage>
</organism>
<accession>A0A3N6NDQ6</accession>
<evidence type="ECO:0000256" key="4">
    <source>
        <dbReference type="ARBA" id="ARBA00023239"/>
    </source>
</evidence>
<comment type="caution">
    <text evidence="6">The sequence shown here is derived from an EMBL/GenBank/DDBJ whole genome shotgun (WGS) entry which is preliminary data.</text>
</comment>
<evidence type="ECO:0000256" key="3">
    <source>
        <dbReference type="ARBA" id="ARBA00022833"/>
    </source>
</evidence>
<dbReference type="PANTHER" id="PTHR33337:SF40">
    <property type="entry name" value="CENP-V_GFA DOMAIN-CONTAINING PROTEIN-RELATED"/>
    <property type="match status" value="1"/>
</dbReference>
<dbReference type="AlphaFoldDB" id="A0A3N6NDQ6"/>
<protein>
    <submittedName>
        <fullName evidence="6">GFA family protein</fullName>
    </submittedName>
</protein>
<dbReference type="OrthoDB" id="327703at2"/>
<dbReference type="GO" id="GO:0016846">
    <property type="term" value="F:carbon-sulfur lyase activity"/>
    <property type="evidence" value="ECO:0007669"/>
    <property type="project" value="InterPro"/>
</dbReference>
<dbReference type="InterPro" id="IPR006913">
    <property type="entry name" value="CENP-V/GFA"/>
</dbReference>
<evidence type="ECO:0000259" key="5">
    <source>
        <dbReference type="PROSITE" id="PS51891"/>
    </source>
</evidence>
<feature type="domain" description="CENP-V/GFA" evidence="5">
    <location>
        <begin position="3"/>
        <end position="110"/>
    </location>
</feature>
<dbReference type="SUPFAM" id="SSF51316">
    <property type="entry name" value="Mss4-like"/>
    <property type="match status" value="1"/>
</dbReference>
<evidence type="ECO:0000313" key="6">
    <source>
        <dbReference type="EMBL" id="RQH06657.1"/>
    </source>
</evidence>
<comment type="similarity">
    <text evidence="1">Belongs to the Gfa family.</text>
</comment>
<dbReference type="GO" id="GO:0046872">
    <property type="term" value="F:metal ion binding"/>
    <property type="evidence" value="ECO:0007669"/>
    <property type="project" value="UniProtKB-KW"/>
</dbReference>
<keyword evidence="4" id="KW-0456">Lyase</keyword>
<dbReference type="PROSITE" id="PS51891">
    <property type="entry name" value="CENP_V_GFA"/>
    <property type="match status" value="1"/>
</dbReference>
<dbReference type="Pfam" id="PF04828">
    <property type="entry name" value="GFA"/>
    <property type="match status" value="1"/>
</dbReference>
<dbReference type="InterPro" id="IPR011057">
    <property type="entry name" value="Mss4-like_sf"/>
</dbReference>
<dbReference type="Proteomes" id="UP000272778">
    <property type="component" value="Unassembled WGS sequence"/>
</dbReference>
<name>A0A3N6NDQ6_9BURK</name>
<keyword evidence="2" id="KW-0479">Metal-binding</keyword>
<proteinExistence type="inferred from homology"/>
<sequence>MMMTGGCLCGRIRYEIAGEPVDCTACHCNDCRRASAAPFTAWLSVRSADFRFVAGTPRFYKSSPRVERAFCTDCGTPLTYRHATFADEIDVATGSLDRPGDAPPAHHTWTSQKLAWVQIADGLPQHPRAWPES</sequence>
<evidence type="ECO:0000256" key="1">
    <source>
        <dbReference type="ARBA" id="ARBA00005495"/>
    </source>
</evidence>
<keyword evidence="3" id="KW-0862">Zinc</keyword>
<dbReference type="Gene3D" id="3.90.1590.10">
    <property type="entry name" value="glutathione-dependent formaldehyde- activating enzyme (gfa)"/>
    <property type="match status" value="1"/>
</dbReference>
<reference evidence="6 7" key="1">
    <citation type="submission" date="2018-11" db="EMBL/GenBank/DDBJ databases">
        <title>Paraburkholderia sp. DHOA04, isolated from soil.</title>
        <authorList>
            <person name="Gao Z.-H."/>
            <person name="Qiu L.-H."/>
            <person name="Fu J.-C."/>
        </authorList>
    </citation>
    <scope>NUCLEOTIDE SEQUENCE [LARGE SCALE GENOMIC DNA]</scope>
    <source>
        <strain evidence="6 7">DHOA04</strain>
    </source>
</reference>
<dbReference type="PANTHER" id="PTHR33337">
    <property type="entry name" value="GFA DOMAIN-CONTAINING PROTEIN"/>
    <property type="match status" value="1"/>
</dbReference>
<dbReference type="EMBL" id="RQIS01000007">
    <property type="protein sequence ID" value="RQH06657.1"/>
    <property type="molecule type" value="Genomic_DNA"/>
</dbReference>
<evidence type="ECO:0000313" key="7">
    <source>
        <dbReference type="Proteomes" id="UP000272778"/>
    </source>
</evidence>